<keyword evidence="4 6" id="KW-0472">Membrane</keyword>
<evidence type="ECO:0000256" key="2">
    <source>
        <dbReference type="ARBA" id="ARBA00022692"/>
    </source>
</evidence>
<evidence type="ECO:0000259" key="7">
    <source>
        <dbReference type="Pfam" id="PF03151"/>
    </source>
</evidence>
<feature type="transmembrane region" description="Helical" evidence="6">
    <location>
        <begin position="157"/>
        <end position="176"/>
    </location>
</feature>
<feature type="domain" description="Sugar phosphate transporter" evidence="7">
    <location>
        <begin position="10"/>
        <end position="300"/>
    </location>
</feature>
<keyword evidence="9" id="KW-1185">Reference proteome</keyword>
<feature type="transmembrane region" description="Helical" evidence="6">
    <location>
        <begin position="36"/>
        <end position="57"/>
    </location>
</feature>
<dbReference type="InterPro" id="IPR050186">
    <property type="entry name" value="TPT_transporter"/>
</dbReference>
<feature type="transmembrane region" description="Helical" evidence="6">
    <location>
        <begin position="6"/>
        <end position="24"/>
    </location>
</feature>
<name>A0ABR3FEF5_9AGAR</name>
<feature type="compositionally biased region" description="Basic and acidic residues" evidence="5">
    <location>
        <begin position="325"/>
        <end position="337"/>
    </location>
</feature>
<protein>
    <recommendedName>
        <fullName evidence="7">Sugar phosphate transporter domain-containing protein</fullName>
    </recommendedName>
</protein>
<feature type="region of interest" description="Disordered" evidence="5">
    <location>
        <begin position="306"/>
        <end position="337"/>
    </location>
</feature>
<comment type="caution">
    <text evidence="8">The sequence shown here is derived from an EMBL/GenBank/DDBJ whole genome shotgun (WGS) entry which is preliminary data.</text>
</comment>
<sequence length="337" mass="36469">MAVSLQVVGVVGFYMVAALVMVFVNKMVLNAAPNLTVLFMFFQSTTTVLLLIATSFITSLVQLPTLDITTARKLTPLILVDTAGFVFNALCLRDVEAAFYQIARGMVLPLTIFIVSLNSGQRPSLSVVGCASIVTIGFFIGTSFSSDLPEKSVPTPLALFYGFLSSLSIAVHAVLVKSSLSHVNGNSTMLSFWSNLGSAVLLGALALFKGEVLDFYAMTGRVDWDWNTFAWGNLITGIFGFLISIAGILSVKVTSPVTHMFSSAARSVLQVFLGVRIFGDVFTSQRATSVFVILTGTLLYTYIKSQEPSKPAPPKSDIESQQPLVEREGEMKEKERD</sequence>
<feature type="transmembrane region" description="Helical" evidence="6">
    <location>
        <begin position="188"/>
        <end position="208"/>
    </location>
</feature>
<evidence type="ECO:0000256" key="1">
    <source>
        <dbReference type="ARBA" id="ARBA00004141"/>
    </source>
</evidence>
<organism evidence="8 9">
    <name type="scientific">Marasmius crinis-equi</name>
    <dbReference type="NCBI Taxonomy" id="585013"/>
    <lineage>
        <taxon>Eukaryota</taxon>
        <taxon>Fungi</taxon>
        <taxon>Dikarya</taxon>
        <taxon>Basidiomycota</taxon>
        <taxon>Agaricomycotina</taxon>
        <taxon>Agaricomycetes</taxon>
        <taxon>Agaricomycetidae</taxon>
        <taxon>Agaricales</taxon>
        <taxon>Marasmiineae</taxon>
        <taxon>Marasmiaceae</taxon>
        <taxon>Marasmius</taxon>
    </lineage>
</organism>
<feature type="transmembrane region" description="Helical" evidence="6">
    <location>
        <begin position="98"/>
        <end position="117"/>
    </location>
</feature>
<reference evidence="8 9" key="1">
    <citation type="submission" date="2024-02" db="EMBL/GenBank/DDBJ databases">
        <title>A draft genome for the cacao thread blight pathogen Marasmius crinis-equi.</title>
        <authorList>
            <person name="Cohen S.P."/>
            <person name="Baruah I.K."/>
            <person name="Amoako-Attah I."/>
            <person name="Bukari Y."/>
            <person name="Meinhardt L.W."/>
            <person name="Bailey B.A."/>
        </authorList>
    </citation>
    <scope>NUCLEOTIDE SEQUENCE [LARGE SCALE GENOMIC DNA]</scope>
    <source>
        <strain evidence="8 9">GH-76</strain>
    </source>
</reference>
<dbReference type="InterPro" id="IPR004853">
    <property type="entry name" value="Sugar_P_trans_dom"/>
</dbReference>
<evidence type="ECO:0000256" key="6">
    <source>
        <dbReference type="SAM" id="Phobius"/>
    </source>
</evidence>
<gene>
    <name evidence="8" type="ORF">V5O48_008481</name>
</gene>
<proteinExistence type="predicted"/>
<evidence type="ECO:0000256" key="3">
    <source>
        <dbReference type="ARBA" id="ARBA00022989"/>
    </source>
</evidence>
<evidence type="ECO:0000313" key="8">
    <source>
        <dbReference type="EMBL" id="KAL0573473.1"/>
    </source>
</evidence>
<feature type="transmembrane region" description="Helical" evidence="6">
    <location>
        <begin position="124"/>
        <end position="145"/>
    </location>
</feature>
<keyword evidence="2 6" id="KW-0812">Transmembrane</keyword>
<evidence type="ECO:0000256" key="4">
    <source>
        <dbReference type="ARBA" id="ARBA00023136"/>
    </source>
</evidence>
<evidence type="ECO:0000256" key="5">
    <source>
        <dbReference type="SAM" id="MobiDB-lite"/>
    </source>
</evidence>
<dbReference type="PANTHER" id="PTHR11132">
    <property type="entry name" value="SOLUTE CARRIER FAMILY 35"/>
    <property type="match status" value="1"/>
</dbReference>
<accession>A0ABR3FEF5</accession>
<keyword evidence="3 6" id="KW-1133">Transmembrane helix</keyword>
<dbReference type="EMBL" id="JBAHYK010000501">
    <property type="protein sequence ID" value="KAL0573473.1"/>
    <property type="molecule type" value="Genomic_DNA"/>
</dbReference>
<dbReference type="Pfam" id="PF03151">
    <property type="entry name" value="TPT"/>
    <property type="match status" value="1"/>
</dbReference>
<dbReference type="Proteomes" id="UP001465976">
    <property type="component" value="Unassembled WGS sequence"/>
</dbReference>
<evidence type="ECO:0000313" key="9">
    <source>
        <dbReference type="Proteomes" id="UP001465976"/>
    </source>
</evidence>
<feature type="transmembrane region" description="Helical" evidence="6">
    <location>
        <begin position="228"/>
        <end position="251"/>
    </location>
</feature>
<comment type="subcellular location">
    <subcellularLocation>
        <location evidence="1">Membrane</location>
        <topology evidence="1">Multi-pass membrane protein</topology>
    </subcellularLocation>
</comment>